<evidence type="ECO:0008006" key="4">
    <source>
        <dbReference type="Google" id="ProtNLM"/>
    </source>
</evidence>
<dbReference type="RefSeq" id="WP_007022430.1">
    <property type="nucleotide sequence ID" value="NZ_CH724127.1"/>
</dbReference>
<accession>A0A7U8C497</accession>
<keyword evidence="1" id="KW-0315">Glutamine amidotransferase</keyword>
<comment type="caution">
    <text evidence="2">The sequence shown here is derived from an EMBL/GenBank/DDBJ whole genome shotgun (WGS) entry which is preliminary data.</text>
</comment>
<gene>
    <name evidence="2" type="ORF">MED92_02056</name>
</gene>
<dbReference type="AlphaFoldDB" id="A0A7U8C497"/>
<dbReference type="EMBL" id="AAOW01000012">
    <property type="protein sequence ID" value="EAR60944.1"/>
    <property type="molecule type" value="Genomic_DNA"/>
</dbReference>
<evidence type="ECO:0000256" key="1">
    <source>
        <dbReference type="ARBA" id="ARBA00022962"/>
    </source>
</evidence>
<keyword evidence="3" id="KW-1185">Reference proteome</keyword>
<protein>
    <recommendedName>
        <fullName evidence="4">Glutamine amidotransferase type-2 domain-containing protein</fullName>
    </recommendedName>
</protein>
<evidence type="ECO:0000313" key="3">
    <source>
        <dbReference type="Proteomes" id="UP000002171"/>
    </source>
</evidence>
<dbReference type="InterPro" id="IPR026869">
    <property type="entry name" value="EgtC-like"/>
</dbReference>
<name>A0A7U8C497_NEPCE</name>
<sequence length="260" mass="29349">MVPKFLTVYSELPVQIEMDMERSPLAVGVASICDSNVHRHTAQDSASISQLINTTPFSGQNAQVLGLAFYMDEMPLEAGDIQPYFRPQRGLPCLFSMNGEVPGIEDNERYPIGDQWPLSCMPQERAFCLLQERIRKLWSEGWPDPEMRLALVSDYAGRLNRLSSHSFIHWDGEMLFAYSATETEHEPIAFIEYEERVTELKGEVCLKIGADEPCRRLVIGSQSLLPAEAQVIGLGSTLCFRQGELVERCDPVDFWTGLEE</sequence>
<evidence type="ECO:0000313" key="2">
    <source>
        <dbReference type="EMBL" id="EAR60944.1"/>
    </source>
</evidence>
<dbReference type="OrthoDB" id="321954at2"/>
<organism evidence="2 3">
    <name type="scientific">Neptuniibacter caesariensis</name>
    <dbReference type="NCBI Taxonomy" id="207954"/>
    <lineage>
        <taxon>Bacteria</taxon>
        <taxon>Pseudomonadati</taxon>
        <taxon>Pseudomonadota</taxon>
        <taxon>Gammaproteobacteria</taxon>
        <taxon>Oceanospirillales</taxon>
        <taxon>Oceanospirillaceae</taxon>
        <taxon>Neptuniibacter</taxon>
    </lineage>
</organism>
<proteinExistence type="predicted"/>
<dbReference type="Proteomes" id="UP000002171">
    <property type="component" value="Unassembled WGS sequence"/>
</dbReference>
<dbReference type="Pfam" id="PF13230">
    <property type="entry name" value="GATase_4"/>
    <property type="match status" value="1"/>
</dbReference>
<reference evidence="2 3" key="1">
    <citation type="submission" date="2006-02" db="EMBL/GenBank/DDBJ databases">
        <authorList>
            <person name="Pinhassi J."/>
            <person name="Pedros-Alio C."/>
            <person name="Ferriera S."/>
            <person name="Johnson J."/>
            <person name="Kravitz S."/>
            <person name="Halpern A."/>
            <person name="Remington K."/>
            <person name="Beeson K."/>
            <person name="Tran B."/>
            <person name="Rogers Y.-H."/>
            <person name="Friedman R."/>
            <person name="Venter J.C."/>
        </authorList>
    </citation>
    <scope>NUCLEOTIDE SEQUENCE [LARGE SCALE GENOMIC DNA]</scope>
    <source>
        <strain evidence="2 3">MED92</strain>
    </source>
</reference>